<feature type="domain" description="Peptidase S1" evidence="3">
    <location>
        <begin position="1"/>
        <end position="261"/>
    </location>
</feature>
<dbReference type="AlphaFoldDB" id="A0A226D8J3"/>
<dbReference type="EMBL" id="LNIX01000031">
    <property type="protein sequence ID" value="OXA40941.1"/>
    <property type="molecule type" value="Genomic_DNA"/>
</dbReference>
<dbReference type="SUPFAM" id="SSF50494">
    <property type="entry name" value="Trypsin-like serine proteases"/>
    <property type="match status" value="1"/>
</dbReference>
<keyword evidence="5" id="KW-1185">Reference proteome</keyword>
<protein>
    <submittedName>
        <fullName evidence="4">Trypsin-1</fullName>
    </submittedName>
</protein>
<dbReference type="InterPro" id="IPR018114">
    <property type="entry name" value="TRYPSIN_HIS"/>
</dbReference>
<evidence type="ECO:0000256" key="1">
    <source>
        <dbReference type="ARBA" id="ARBA00023157"/>
    </source>
</evidence>
<dbReference type="PROSITE" id="PS00134">
    <property type="entry name" value="TRYPSIN_HIS"/>
    <property type="match status" value="1"/>
</dbReference>
<dbReference type="SMART" id="SM00020">
    <property type="entry name" value="Tryp_SPc"/>
    <property type="match status" value="1"/>
</dbReference>
<dbReference type="InterPro" id="IPR001254">
    <property type="entry name" value="Trypsin_dom"/>
</dbReference>
<name>A0A226D8J3_FOLCA</name>
<evidence type="ECO:0000313" key="4">
    <source>
        <dbReference type="EMBL" id="OXA40941.1"/>
    </source>
</evidence>
<gene>
    <name evidence="4" type="ORF">Fcan01_24306</name>
</gene>
<dbReference type="GO" id="GO:0006508">
    <property type="term" value="P:proteolysis"/>
    <property type="evidence" value="ECO:0007669"/>
    <property type="project" value="InterPro"/>
</dbReference>
<organism evidence="4 5">
    <name type="scientific">Folsomia candida</name>
    <name type="common">Springtail</name>
    <dbReference type="NCBI Taxonomy" id="158441"/>
    <lineage>
        <taxon>Eukaryota</taxon>
        <taxon>Metazoa</taxon>
        <taxon>Ecdysozoa</taxon>
        <taxon>Arthropoda</taxon>
        <taxon>Hexapoda</taxon>
        <taxon>Collembola</taxon>
        <taxon>Entomobryomorpha</taxon>
        <taxon>Isotomoidea</taxon>
        <taxon>Isotomidae</taxon>
        <taxon>Proisotominae</taxon>
        <taxon>Folsomia</taxon>
    </lineage>
</organism>
<evidence type="ECO:0000259" key="3">
    <source>
        <dbReference type="PROSITE" id="PS50240"/>
    </source>
</evidence>
<dbReference type="Gene3D" id="2.40.10.10">
    <property type="entry name" value="Trypsin-like serine proteases"/>
    <property type="match status" value="1"/>
</dbReference>
<dbReference type="PROSITE" id="PS50240">
    <property type="entry name" value="TRYPSIN_DOM"/>
    <property type="match status" value="1"/>
</dbReference>
<dbReference type="GO" id="GO:0004252">
    <property type="term" value="F:serine-type endopeptidase activity"/>
    <property type="evidence" value="ECO:0007669"/>
    <property type="project" value="InterPro"/>
</dbReference>
<sequence>MCLALEYHGYQVCSAALIGPNLALTAAHCVVSKEIEHLSLIDGRYFETLHHSEEQDRKIDSIDIHEAYNGSTWLISNDEANDIALLHIQSSNPFKLTDLVLPIELPGKQNWETQSTLILSGWGLPRPGNPPGQGDGPEYVILDPISDEKCQSLHPEMTIRETIAVVFTEVSHYLDWIQAKSMKFYLIALFTNLPPRQFPAAGQYRPSSRDCRWKMGPDLDVDLTILGVRIHSYGLHWYSRRWSMIYVKGKADIDWLSTDASSCNGVLSEPGKQKIMVLLY</sequence>
<proteinExistence type="inferred from homology"/>
<comment type="similarity">
    <text evidence="2">Belongs to the peptidase S1 family. CLIP subfamily.</text>
</comment>
<reference evidence="4 5" key="1">
    <citation type="submission" date="2015-12" db="EMBL/GenBank/DDBJ databases">
        <title>The genome of Folsomia candida.</title>
        <authorList>
            <person name="Faddeeva A."/>
            <person name="Derks M.F."/>
            <person name="Anvar Y."/>
            <person name="Smit S."/>
            <person name="Van Straalen N."/>
            <person name="Roelofs D."/>
        </authorList>
    </citation>
    <scope>NUCLEOTIDE SEQUENCE [LARGE SCALE GENOMIC DNA]</scope>
    <source>
        <strain evidence="4 5">VU population</strain>
        <tissue evidence="4">Whole body</tissue>
    </source>
</reference>
<dbReference type="InterPro" id="IPR043504">
    <property type="entry name" value="Peptidase_S1_PA_chymotrypsin"/>
</dbReference>
<dbReference type="PANTHER" id="PTHR24256">
    <property type="entry name" value="TRYPTASE-RELATED"/>
    <property type="match status" value="1"/>
</dbReference>
<evidence type="ECO:0000256" key="2">
    <source>
        <dbReference type="ARBA" id="ARBA00024195"/>
    </source>
</evidence>
<comment type="caution">
    <text evidence="4">The sequence shown here is derived from an EMBL/GenBank/DDBJ whole genome shotgun (WGS) entry which is preliminary data.</text>
</comment>
<accession>A0A226D8J3</accession>
<evidence type="ECO:0000313" key="5">
    <source>
        <dbReference type="Proteomes" id="UP000198287"/>
    </source>
</evidence>
<dbReference type="OrthoDB" id="7475587at2759"/>
<dbReference type="InterPro" id="IPR051487">
    <property type="entry name" value="Ser/Thr_Proteases_Immune/Dev"/>
</dbReference>
<dbReference type="Proteomes" id="UP000198287">
    <property type="component" value="Unassembled WGS sequence"/>
</dbReference>
<keyword evidence="1" id="KW-1015">Disulfide bond</keyword>
<dbReference type="Pfam" id="PF00089">
    <property type="entry name" value="Trypsin"/>
    <property type="match status" value="1"/>
</dbReference>
<dbReference type="InterPro" id="IPR009003">
    <property type="entry name" value="Peptidase_S1_PA"/>
</dbReference>